<organism evidence="1 2">
    <name type="scientific">Entomophthora muscae</name>
    <dbReference type="NCBI Taxonomy" id="34485"/>
    <lineage>
        <taxon>Eukaryota</taxon>
        <taxon>Fungi</taxon>
        <taxon>Fungi incertae sedis</taxon>
        <taxon>Zoopagomycota</taxon>
        <taxon>Entomophthoromycotina</taxon>
        <taxon>Entomophthoromycetes</taxon>
        <taxon>Entomophthorales</taxon>
        <taxon>Entomophthoraceae</taxon>
        <taxon>Entomophthora</taxon>
    </lineage>
</organism>
<evidence type="ECO:0000313" key="2">
    <source>
        <dbReference type="Proteomes" id="UP001165960"/>
    </source>
</evidence>
<sequence>MQLIFICGLLFGLGGAKTPLHGYSLSKTCDSVQSMGGLSFVLVTPDVESSCSGDECLLDSQAYNGCDKVSVYANFKASLDFNADKPKFLPLVNSGNTLKRKYDGINFELYYRPGTKEMFSAPYMDALMKSDLDFTITLEYAHYMNIYYSIYPEHAYNQPKFIFLRPGVFTFPEECHKFKANLYVRLAHQNETFAQMHPECRFLLDDTVPIHGHFSHDTKVCA</sequence>
<accession>A0ACC2TIB2</accession>
<dbReference type="EMBL" id="QTSX02002867">
    <property type="protein sequence ID" value="KAJ9074211.1"/>
    <property type="molecule type" value="Genomic_DNA"/>
</dbReference>
<evidence type="ECO:0000313" key="1">
    <source>
        <dbReference type="EMBL" id="KAJ9074211.1"/>
    </source>
</evidence>
<protein>
    <submittedName>
        <fullName evidence="1">Uncharacterized protein</fullName>
    </submittedName>
</protein>
<name>A0ACC2TIB2_9FUNG</name>
<keyword evidence="2" id="KW-1185">Reference proteome</keyword>
<comment type="caution">
    <text evidence="1">The sequence shown here is derived from an EMBL/GenBank/DDBJ whole genome shotgun (WGS) entry which is preliminary data.</text>
</comment>
<dbReference type="Proteomes" id="UP001165960">
    <property type="component" value="Unassembled WGS sequence"/>
</dbReference>
<reference evidence="1" key="1">
    <citation type="submission" date="2022-04" db="EMBL/GenBank/DDBJ databases">
        <title>Genome of the entomopathogenic fungus Entomophthora muscae.</title>
        <authorList>
            <person name="Elya C."/>
            <person name="Lovett B.R."/>
            <person name="Lee E."/>
            <person name="Macias A.M."/>
            <person name="Hajek A.E."/>
            <person name="De Bivort B.L."/>
            <person name="Kasson M.T."/>
            <person name="De Fine Licht H.H."/>
            <person name="Stajich J.E."/>
        </authorList>
    </citation>
    <scope>NUCLEOTIDE SEQUENCE</scope>
    <source>
        <strain evidence="1">Berkeley</strain>
    </source>
</reference>
<proteinExistence type="predicted"/>
<gene>
    <name evidence="1" type="ORF">DSO57_1008738</name>
</gene>